<keyword evidence="5" id="KW-1185">Reference proteome</keyword>
<comment type="similarity">
    <text evidence="1">Belongs to the short-chain dehydrogenases/reductases (SDR) family.</text>
</comment>
<dbReference type="NCBIfam" id="NF005559">
    <property type="entry name" value="PRK07231.1"/>
    <property type="match status" value="1"/>
</dbReference>
<dbReference type="InterPro" id="IPR057326">
    <property type="entry name" value="KR_dom"/>
</dbReference>
<comment type="caution">
    <text evidence="4">The sequence shown here is derived from an EMBL/GenBank/DDBJ whole genome shotgun (WGS) entry which is preliminary data.</text>
</comment>
<keyword evidence="2" id="KW-0560">Oxidoreductase</keyword>
<dbReference type="PRINTS" id="PR00080">
    <property type="entry name" value="SDRFAMILY"/>
</dbReference>
<dbReference type="EMBL" id="MPPL01000001">
    <property type="protein sequence ID" value="OKS89705.1"/>
    <property type="molecule type" value="Genomic_DNA"/>
</dbReference>
<dbReference type="PANTHER" id="PTHR43639:SF1">
    <property type="entry name" value="SHORT-CHAIN DEHYDROGENASE_REDUCTASE FAMILY PROTEIN"/>
    <property type="match status" value="1"/>
</dbReference>
<evidence type="ECO:0000313" key="5">
    <source>
        <dbReference type="Proteomes" id="UP000186720"/>
    </source>
</evidence>
<dbReference type="OrthoDB" id="9788235at2"/>
<dbReference type="PRINTS" id="PR00081">
    <property type="entry name" value="GDHRDH"/>
</dbReference>
<dbReference type="AlphaFoldDB" id="A0A1Q6A6Q7"/>
<dbReference type="InterPro" id="IPR036291">
    <property type="entry name" value="NAD(P)-bd_dom_sf"/>
</dbReference>
<gene>
    <name evidence="4" type="ORF">RG47T_5190</name>
</gene>
<dbReference type="InterPro" id="IPR020904">
    <property type="entry name" value="Sc_DH/Rdtase_CS"/>
</dbReference>
<evidence type="ECO:0000256" key="2">
    <source>
        <dbReference type="ARBA" id="ARBA00023002"/>
    </source>
</evidence>
<dbReference type="SMART" id="SM00822">
    <property type="entry name" value="PKS_KR"/>
    <property type="match status" value="1"/>
</dbReference>
<evidence type="ECO:0000259" key="3">
    <source>
        <dbReference type="SMART" id="SM00822"/>
    </source>
</evidence>
<dbReference type="Proteomes" id="UP000186720">
    <property type="component" value="Unassembled WGS sequence"/>
</dbReference>
<dbReference type="Pfam" id="PF13561">
    <property type="entry name" value="adh_short_C2"/>
    <property type="match status" value="1"/>
</dbReference>
<dbReference type="FunFam" id="3.40.50.720:FF:000084">
    <property type="entry name" value="Short-chain dehydrogenase reductase"/>
    <property type="match status" value="1"/>
</dbReference>
<organism evidence="4 5">
    <name type="scientific">Mucilaginibacter polytrichastri</name>
    <dbReference type="NCBI Taxonomy" id="1302689"/>
    <lineage>
        <taxon>Bacteria</taxon>
        <taxon>Pseudomonadati</taxon>
        <taxon>Bacteroidota</taxon>
        <taxon>Sphingobacteriia</taxon>
        <taxon>Sphingobacteriales</taxon>
        <taxon>Sphingobacteriaceae</taxon>
        <taxon>Mucilaginibacter</taxon>
    </lineage>
</organism>
<evidence type="ECO:0000313" key="4">
    <source>
        <dbReference type="EMBL" id="OKS89705.1"/>
    </source>
</evidence>
<feature type="domain" description="Ketoreductase" evidence="3">
    <location>
        <begin position="8"/>
        <end position="193"/>
    </location>
</feature>
<dbReference type="GO" id="GO:0016491">
    <property type="term" value="F:oxidoreductase activity"/>
    <property type="evidence" value="ECO:0007669"/>
    <property type="project" value="UniProtKB-KW"/>
</dbReference>
<dbReference type="STRING" id="1302689.RG47T_5190"/>
<dbReference type="PANTHER" id="PTHR43639">
    <property type="entry name" value="OXIDOREDUCTASE, SHORT-CHAIN DEHYDROGENASE/REDUCTASE FAMILY (AFU_ORTHOLOGUE AFUA_5G02870)"/>
    <property type="match status" value="1"/>
</dbReference>
<proteinExistence type="inferred from homology"/>
<dbReference type="SUPFAM" id="SSF51735">
    <property type="entry name" value="NAD(P)-binding Rossmann-fold domains"/>
    <property type="match status" value="1"/>
</dbReference>
<dbReference type="RefSeq" id="WP_074492974.1">
    <property type="nucleotide sequence ID" value="NZ_FPAM01000022.1"/>
</dbReference>
<dbReference type="Gene3D" id="3.40.50.720">
    <property type="entry name" value="NAD(P)-binding Rossmann-like Domain"/>
    <property type="match status" value="1"/>
</dbReference>
<name>A0A1Q6A6Q7_9SPHI</name>
<accession>A0A1Q6A6Q7</accession>
<reference evidence="4 5" key="1">
    <citation type="submission" date="2016-11" db="EMBL/GenBank/DDBJ databases">
        <title>Whole Genome Sequencing of Mucilaginibacter polytrichastri RG4-7(T) isolated from the moss sample.</title>
        <authorList>
            <person name="Li Y."/>
        </authorList>
    </citation>
    <scope>NUCLEOTIDE SEQUENCE [LARGE SCALE GENOMIC DNA]</scope>
    <source>
        <strain evidence="4 5">RG4-7</strain>
    </source>
</reference>
<protein>
    <recommendedName>
        <fullName evidence="3">Ketoreductase domain-containing protein</fullName>
    </recommendedName>
</protein>
<dbReference type="PROSITE" id="PS00061">
    <property type="entry name" value="ADH_SHORT"/>
    <property type="match status" value="1"/>
</dbReference>
<evidence type="ECO:0000256" key="1">
    <source>
        <dbReference type="ARBA" id="ARBA00006484"/>
    </source>
</evidence>
<sequence length="251" mass="26439">MSDKLENKVVIVTGASKGIGAGIAKQMAAAGATVVVNYASGKESAEQVVTEIKENGGNAIAVQGDMSKQADVVNLFQETIKEFGGFDVLVNNAGIYEFALLDQFTEESYRRIFDINVLGILLTTQEAVKFLSSKGGSIINISSFASIRPEPYSVAYAASKGAVDSITRALSQELAPHKIRVNAIQPGGVFTEGVAKLGADAESEPIKAMIARSAMGRMATPNDIGKMAVFLASDDSYIITGQFIEVSGGFK</sequence>
<dbReference type="InterPro" id="IPR002347">
    <property type="entry name" value="SDR_fam"/>
</dbReference>